<dbReference type="PANTHER" id="PTHR31302:SF31">
    <property type="entry name" value="PHOSPHODIESTERASE YAEI"/>
    <property type="match status" value="1"/>
</dbReference>
<dbReference type="InterPro" id="IPR029052">
    <property type="entry name" value="Metallo-depent_PP-like"/>
</dbReference>
<sequence>MKKLIKIIGALVVLFVFYIANNQWLQLSKHTLQVKTLPKEMNGLTIVQISDLHDAKFGRHQQRLIEQVKKQKPDLIFLTGDLIDRNNYKLGRSLEAVDGFTKIAPTYFVDGNHEISINRVKEIHTALQKRGVHVLNNEAETFHYNGARIQLIGISDPLSGETTEDMLAKALVNVPQDQFKILLAHRSEFGEKYAQAGIDLAYTGHAHGGQIRLPFLGGLVDHDASLLPKHTEGIEQVEQLQHVISRGLGNSLFPLRVFNRPEIVVTTLESK</sequence>
<dbReference type="EMBL" id="JBCEWA010000007">
    <property type="protein sequence ID" value="MEL5988740.1"/>
    <property type="molecule type" value="Genomic_DNA"/>
</dbReference>
<name>A0ABU9LL69_9BACL</name>
<proteinExistence type="predicted"/>
<evidence type="ECO:0000256" key="1">
    <source>
        <dbReference type="ARBA" id="ARBA00022723"/>
    </source>
</evidence>
<reference evidence="4 5" key="1">
    <citation type="submission" date="2024-04" db="EMBL/GenBank/DDBJ databases">
        <authorList>
            <person name="Wu Y.S."/>
            <person name="Zhang L."/>
        </authorList>
    </citation>
    <scope>NUCLEOTIDE SEQUENCE [LARGE SCALE GENOMIC DNA]</scope>
    <source>
        <strain evidence="4 5">KG-01</strain>
    </source>
</reference>
<dbReference type="Proteomes" id="UP001398420">
    <property type="component" value="Unassembled WGS sequence"/>
</dbReference>
<dbReference type="PANTHER" id="PTHR31302">
    <property type="entry name" value="TRANSMEMBRANE PROTEIN WITH METALLOPHOSPHOESTERASE DOMAIN-RELATED"/>
    <property type="match status" value="1"/>
</dbReference>
<organism evidence="4 5">
    <name type="scientific">Kurthia gibsonii</name>
    <dbReference type="NCBI Taxonomy" id="33946"/>
    <lineage>
        <taxon>Bacteria</taxon>
        <taxon>Bacillati</taxon>
        <taxon>Bacillota</taxon>
        <taxon>Bacilli</taxon>
        <taxon>Bacillales</taxon>
        <taxon>Caryophanaceae</taxon>
        <taxon>Kurthia</taxon>
    </lineage>
</organism>
<evidence type="ECO:0000313" key="4">
    <source>
        <dbReference type="EMBL" id="MEL5988740.1"/>
    </source>
</evidence>
<comment type="caution">
    <text evidence="4">The sequence shown here is derived from an EMBL/GenBank/DDBJ whole genome shotgun (WGS) entry which is preliminary data.</text>
</comment>
<dbReference type="InterPro" id="IPR004843">
    <property type="entry name" value="Calcineurin-like_PHP"/>
</dbReference>
<dbReference type="RefSeq" id="WP_068453217.1">
    <property type="nucleotide sequence ID" value="NZ_JBCEWA010000007.1"/>
</dbReference>
<evidence type="ECO:0000256" key="2">
    <source>
        <dbReference type="ARBA" id="ARBA00022801"/>
    </source>
</evidence>
<evidence type="ECO:0000259" key="3">
    <source>
        <dbReference type="Pfam" id="PF00149"/>
    </source>
</evidence>
<dbReference type="SUPFAM" id="SSF56300">
    <property type="entry name" value="Metallo-dependent phosphatases"/>
    <property type="match status" value="1"/>
</dbReference>
<gene>
    <name evidence="4" type="ORF">AAF454_10060</name>
</gene>
<feature type="domain" description="Calcineurin-like phosphoesterase" evidence="3">
    <location>
        <begin position="45"/>
        <end position="207"/>
    </location>
</feature>
<keyword evidence="2" id="KW-0378">Hydrolase</keyword>
<keyword evidence="1" id="KW-0479">Metal-binding</keyword>
<dbReference type="Gene3D" id="3.60.21.10">
    <property type="match status" value="1"/>
</dbReference>
<dbReference type="InterPro" id="IPR051158">
    <property type="entry name" value="Metallophosphoesterase_sf"/>
</dbReference>
<keyword evidence="5" id="KW-1185">Reference proteome</keyword>
<evidence type="ECO:0000313" key="5">
    <source>
        <dbReference type="Proteomes" id="UP001398420"/>
    </source>
</evidence>
<protein>
    <submittedName>
        <fullName evidence="4">Metallophosphoesterase</fullName>
    </submittedName>
</protein>
<dbReference type="Pfam" id="PF00149">
    <property type="entry name" value="Metallophos"/>
    <property type="match status" value="1"/>
</dbReference>
<accession>A0ABU9LL69</accession>
<dbReference type="CDD" id="cd07385">
    <property type="entry name" value="MPP_YkuE_C"/>
    <property type="match status" value="1"/>
</dbReference>